<dbReference type="GO" id="GO:0020037">
    <property type="term" value="F:heme binding"/>
    <property type="evidence" value="ECO:0007669"/>
    <property type="project" value="TreeGrafter"/>
</dbReference>
<evidence type="ECO:0000256" key="4">
    <source>
        <dbReference type="ARBA" id="ARBA00023002"/>
    </source>
</evidence>
<evidence type="ECO:0000256" key="2">
    <source>
        <dbReference type="ARBA" id="ARBA00022505"/>
    </source>
</evidence>
<evidence type="ECO:0000256" key="3">
    <source>
        <dbReference type="ARBA" id="ARBA00022723"/>
    </source>
</evidence>
<comment type="cofactor">
    <cofactor evidence="1">
        <name>Mo-molybdopterin</name>
        <dbReference type="ChEBI" id="CHEBI:71302"/>
    </cofactor>
</comment>
<dbReference type="PRINTS" id="PR00407">
    <property type="entry name" value="EUMOPTERIN"/>
</dbReference>
<dbReference type="GO" id="GO:0030151">
    <property type="term" value="F:molybdenum ion binding"/>
    <property type="evidence" value="ECO:0007669"/>
    <property type="project" value="InterPro"/>
</dbReference>
<dbReference type="InterPro" id="IPR036374">
    <property type="entry name" value="OxRdtase_Mopterin-bd_sf"/>
</dbReference>
<evidence type="ECO:0000259" key="5">
    <source>
        <dbReference type="Pfam" id="PF00174"/>
    </source>
</evidence>
<dbReference type="EMBL" id="CP001931">
    <property type="protein sequence ID" value="ADC89455.1"/>
    <property type="molecule type" value="Genomic_DNA"/>
</dbReference>
<keyword evidence="2" id="KW-0500">Molybdenum</keyword>
<name>D3SL25_THEAH</name>
<dbReference type="AlphaFoldDB" id="D3SL25"/>
<protein>
    <submittedName>
        <fullName evidence="7">Oxidoreductase molybdopterin binding protein</fullName>
    </submittedName>
</protein>
<dbReference type="PANTHER" id="PTHR19372:SF7">
    <property type="entry name" value="SULFITE OXIDASE, MITOCHONDRIAL"/>
    <property type="match status" value="1"/>
</dbReference>
<feature type="domain" description="Oxidoreductase molybdopterin-binding" evidence="5">
    <location>
        <begin position="88"/>
        <end position="256"/>
    </location>
</feature>
<dbReference type="SUPFAM" id="SSF81296">
    <property type="entry name" value="E set domains"/>
    <property type="match status" value="1"/>
</dbReference>
<dbReference type="STRING" id="638303.Thal_0822"/>
<proteinExistence type="predicted"/>
<evidence type="ECO:0000313" key="7">
    <source>
        <dbReference type="EMBL" id="ADC89455.1"/>
    </source>
</evidence>
<gene>
    <name evidence="7" type="ordered locus">Thal_0822</name>
</gene>
<dbReference type="GO" id="GO:0008482">
    <property type="term" value="F:sulfite oxidase activity"/>
    <property type="evidence" value="ECO:0007669"/>
    <property type="project" value="TreeGrafter"/>
</dbReference>
<keyword evidence="8" id="KW-1185">Reference proteome</keyword>
<dbReference type="RefSeq" id="WP_012991861.1">
    <property type="nucleotide sequence ID" value="NC_013894.1"/>
</dbReference>
<dbReference type="GO" id="GO:0043546">
    <property type="term" value="F:molybdopterin cofactor binding"/>
    <property type="evidence" value="ECO:0007669"/>
    <property type="project" value="TreeGrafter"/>
</dbReference>
<dbReference type="KEGG" id="tal:Thal_0822"/>
<dbReference type="Pfam" id="PF03404">
    <property type="entry name" value="Mo-co_dimer"/>
    <property type="match status" value="1"/>
</dbReference>
<dbReference type="InterPro" id="IPR000572">
    <property type="entry name" value="OxRdtase_Mopterin-bd_dom"/>
</dbReference>
<dbReference type="HOGENOM" id="CLU_003827_5_5_0"/>
<dbReference type="Gene3D" id="2.60.40.650">
    <property type="match status" value="1"/>
</dbReference>
<dbReference type="InterPro" id="IPR008335">
    <property type="entry name" value="Mopterin_OxRdtase_euk"/>
</dbReference>
<dbReference type="Gene3D" id="3.90.420.10">
    <property type="entry name" value="Oxidoreductase, molybdopterin-binding domain"/>
    <property type="match status" value="1"/>
</dbReference>
<keyword evidence="4" id="KW-0560">Oxidoreductase</keyword>
<reference evidence="8" key="1">
    <citation type="journal article" date="2010" name="Stand. Genomic Sci.">
        <title>Complete genome sequence of Thermocrinis albus type strain (HI 11/12T).</title>
        <authorList>
            <person name="Wirth R."/>
            <person name="Sikorski J."/>
            <person name="Brambilla E."/>
            <person name="Misra M."/>
            <person name="Lapidus A."/>
            <person name="Copeland A."/>
            <person name="Nolan M."/>
            <person name="Lucas S."/>
            <person name="Chen F."/>
            <person name="Tice H."/>
            <person name="Cheng J.F."/>
            <person name="Han C."/>
            <person name="Detter J.C."/>
            <person name="Tapia R."/>
            <person name="Bruce D."/>
            <person name="Goodwin L."/>
            <person name="Pitluck S."/>
            <person name="Pati A."/>
            <person name="Anderson I."/>
            <person name="Ivanova N."/>
            <person name="Mavromatis K."/>
            <person name="Mikhailova N."/>
            <person name="Chen A."/>
            <person name="Palaniappan K."/>
            <person name="Bilek Y."/>
            <person name="Hader T."/>
            <person name="Land M."/>
            <person name="Hauser L."/>
            <person name="Chang Y.J."/>
            <person name="Jeffries C.D."/>
            <person name="Tindall B.J."/>
            <person name="Rohde M."/>
            <person name="Goker M."/>
            <person name="Bristow J."/>
            <person name="Eisen J.A."/>
            <person name="Markowitz V."/>
            <person name="Hugenholtz P."/>
            <person name="Kyrpides N.C."/>
            <person name="Klenk H.P."/>
        </authorList>
    </citation>
    <scope>NUCLEOTIDE SEQUENCE [LARGE SCALE GENOMIC DNA]</scope>
    <source>
        <strain evidence="8">DSM 14484 / JCM 11386 / HI 11/12</strain>
    </source>
</reference>
<dbReference type="Pfam" id="PF00174">
    <property type="entry name" value="Oxidored_molyb"/>
    <property type="match status" value="1"/>
</dbReference>
<keyword evidence="3" id="KW-0479">Metal-binding</keyword>
<sequence>MDRRSFLKGGLLVTTGGLLLSRSAFSQDILEIVTGTTQALKSPRYPLIVRTSRPRNYETPVYVFEQFYTPNDAFFVRWHQPGYAERKEDFKDYTLKIKGPAAKKQASLTLDELKKNFRTYELTALCQCSGNRRGLFVPRVPGVEWRYGAMGNARWVGVRLKDLLDYVGVDPKAKGIVVYSTYNPPVVEGQPRFEKPLPLWKAMDENVLLAFLMNGEEMHPENGYPLRLVVPGWTATYWIKAITDIDVVYDFPPNFWYNTAYRIPKGKFPQVESWDMDPSAPNMPITEIMVNSLVVKFVNENTKKTLYPYELDNTQIKDIRNFAKPGNYITVMGIAYDGGYGIKTVEVSVDGGRTWREARITKSDGRFSWVHWEHTFKVEKRGVYTVMAKATNRVGQTQTFELIWNPAGYHHNVVQSFNLYV</sequence>
<dbReference type="InterPro" id="IPR005066">
    <property type="entry name" value="MoCF_OxRdtse_dimer"/>
</dbReference>
<dbReference type="PANTHER" id="PTHR19372">
    <property type="entry name" value="SULFITE REDUCTASE"/>
    <property type="match status" value="1"/>
</dbReference>
<dbReference type="SUPFAM" id="SSF56524">
    <property type="entry name" value="Oxidoreductase molybdopterin-binding domain"/>
    <property type="match status" value="1"/>
</dbReference>
<evidence type="ECO:0000256" key="1">
    <source>
        <dbReference type="ARBA" id="ARBA00001924"/>
    </source>
</evidence>
<feature type="domain" description="Moybdenum cofactor oxidoreductase dimerisation" evidence="6">
    <location>
        <begin position="326"/>
        <end position="413"/>
    </location>
</feature>
<evidence type="ECO:0000259" key="6">
    <source>
        <dbReference type="Pfam" id="PF03404"/>
    </source>
</evidence>
<accession>D3SL25</accession>
<dbReference type="eggNOG" id="COG2041">
    <property type="taxonomic scope" value="Bacteria"/>
</dbReference>
<dbReference type="OrthoDB" id="9778777at2"/>
<dbReference type="InterPro" id="IPR014756">
    <property type="entry name" value="Ig_E-set"/>
</dbReference>
<dbReference type="GO" id="GO:0006790">
    <property type="term" value="P:sulfur compound metabolic process"/>
    <property type="evidence" value="ECO:0007669"/>
    <property type="project" value="TreeGrafter"/>
</dbReference>
<evidence type="ECO:0000313" key="8">
    <source>
        <dbReference type="Proteomes" id="UP000002043"/>
    </source>
</evidence>
<dbReference type="Proteomes" id="UP000002043">
    <property type="component" value="Chromosome"/>
</dbReference>
<organism evidence="7 8">
    <name type="scientific">Thermocrinis albus (strain DSM 14484 / JCM 11386 / HI 11/12)</name>
    <dbReference type="NCBI Taxonomy" id="638303"/>
    <lineage>
        <taxon>Bacteria</taxon>
        <taxon>Pseudomonadati</taxon>
        <taxon>Aquificota</taxon>
        <taxon>Aquificia</taxon>
        <taxon>Aquificales</taxon>
        <taxon>Aquificaceae</taxon>
        <taxon>Thermocrinis</taxon>
    </lineage>
</organism>